<dbReference type="SUPFAM" id="SSF81383">
    <property type="entry name" value="F-box domain"/>
    <property type="match status" value="1"/>
</dbReference>
<dbReference type="InterPro" id="IPR036047">
    <property type="entry name" value="F-box-like_dom_sf"/>
</dbReference>
<dbReference type="InterPro" id="IPR001810">
    <property type="entry name" value="F-box_dom"/>
</dbReference>
<evidence type="ECO:0000313" key="2">
    <source>
        <dbReference type="EMBL" id="MBX36516.1"/>
    </source>
</evidence>
<protein>
    <recommendedName>
        <fullName evidence="1">F-box domain-containing protein</fullName>
    </recommendedName>
</protein>
<dbReference type="InterPro" id="IPR017451">
    <property type="entry name" value="F-box-assoc_interact_dom"/>
</dbReference>
<sequence>MPCHSILPQDLIFEVLSRLPVKSLLRLKTVCRHWLDLISSSNFIATHLGQSNCTSSLLLTFQGRYREATTYGISLLDDELAMLKHQDLPFQAKKRGDIFSIVGCCNGLVCISLEDDGADCVIWNPATRQYWHMPAPLIPVVPNHCFVRWGFGFHPETNEHKLLRIVQSFDQEKHVFPRRKYMLRTEIFTLSTGLWREINGIPPCICQDRSIAVAVKGVQHRIVNKGWSRSNGGFVLSFDMGTEQFSKIEVPPNCGHNKRQKLLPFRQLLAMLVWTAGFQSIFDMWTMKNDSWTKLFVVGPFPKPVFAIGVWRNCEILVCPAIKEEEDDMTLHNDRLLLFGTLTKVTREVPNSKVQSFHEGGTYAESLLSVYPGF</sequence>
<dbReference type="EMBL" id="GGEC01056032">
    <property type="protein sequence ID" value="MBX36516.1"/>
    <property type="molecule type" value="Transcribed_RNA"/>
</dbReference>
<dbReference type="PANTHER" id="PTHR31672">
    <property type="entry name" value="BNACNNG10540D PROTEIN"/>
    <property type="match status" value="1"/>
</dbReference>
<dbReference type="SUPFAM" id="SSF50965">
    <property type="entry name" value="Galactose oxidase, central domain"/>
    <property type="match status" value="1"/>
</dbReference>
<name>A0A2P2N259_RHIMU</name>
<dbReference type="Pfam" id="PF08268">
    <property type="entry name" value="FBA_3"/>
    <property type="match status" value="1"/>
</dbReference>
<dbReference type="InterPro" id="IPR050796">
    <property type="entry name" value="SCF_F-box_component"/>
</dbReference>
<dbReference type="Gene3D" id="1.20.1280.50">
    <property type="match status" value="1"/>
</dbReference>
<dbReference type="PANTHER" id="PTHR31672:SF13">
    <property type="entry name" value="F-BOX PROTEIN CPR30-LIKE"/>
    <property type="match status" value="1"/>
</dbReference>
<dbReference type="InterPro" id="IPR011043">
    <property type="entry name" value="Gal_Oxase/kelch_b-propeller"/>
</dbReference>
<dbReference type="InterPro" id="IPR013187">
    <property type="entry name" value="F-box-assoc_dom_typ3"/>
</dbReference>
<dbReference type="CDD" id="cd22157">
    <property type="entry name" value="F-box_AtFBW1-like"/>
    <property type="match status" value="1"/>
</dbReference>
<accession>A0A2P2N259</accession>
<evidence type="ECO:0000259" key="1">
    <source>
        <dbReference type="PROSITE" id="PS50181"/>
    </source>
</evidence>
<dbReference type="Pfam" id="PF00646">
    <property type="entry name" value="F-box"/>
    <property type="match status" value="1"/>
</dbReference>
<dbReference type="AlphaFoldDB" id="A0A2P2N259"/>
<feature type="domain" description="F-box" evidence="1">
    <location>
        <begin position="7"/>
        <end position="47"/>
    </location>
</feature>
<organism evidence="2">
    <name type="scientific">Rhizophora mucronata</name>
    <name type="common">Asiatic mangrove</name>
    <dbReference type="NCBI Taxonomy" id="61149"/>
    <lineage>
        <taxon>Eukaryota</taxon>
        <taxon>Viridiplantae</taxon>
        <taxon>Streptophyta</taxon>
        <taxon>Embryophyta</taxon>
        <taxon>Tracheophyta</taxon>
        <taxon>Spermatophyta</taxon>
        <taxon>Magnoliopsida</taxon>
        <taxon>eudicotyledons</taxon>
        <taxon>Gunneridae</taxon>
        <taxon>Pentapetalae</taxon>
        <taxon>rosids</taxon>
        <taxon>fabids</taxon>
        <taxon>Malpighiales</taxon>
        <taxon>Rhizophoraceae</taxon>
        <taxon>Rhizophora</taxon>
    </lineage>
</organism>
<dbReference type="NCBIfam" id="TIGR01640">
    <property type="entry name" value="F_box_assoc_1"/>
    <property type="match status" value="1"/>
</dbReference>
<reference evidence="2" key="1">
    <citation type="submission" date="2018-02" db="EMBL/GenBank/DDBJ databases">
        <title>Rhizophora mucronata_Transcriptome.</title>
        <authorList>
            <person name="Meera S.P."/>
            <person name="Sreeshan A."/>
            <person name="Augustine A."/>
        </authorList>
    </citation>
    <scope>NUCLEOTIDE SEQUENCE</scope>
    <source>
        <tissue evidence="2">Leaf</tissue>
    </source>
</reference>
<dbReference type="PROSITE" id="PS50181">
    <property type="entry name" value="FBOX"/>
    <property type="match status" value="1"/>
</dbReference>
<dbReference type="SMART" id="SM00256">
    <property type="entry name" value="FBOX"/>
    <property type="match status" value="1"/>
</dbReference>
<proteinExistence type="predicted"/>